<proteinExistence type="inferred from homology"/>
<accession>A0A4Y9S920</accession>
<dbReference type="PRINTS" id="PR00377">
    <property type="entry name" value="IMPHPHTASES"/>
</dbReference>
<comment type="similarity">
    <text evidence="1">Belongs to the inositol monophosphatase superfamily.</text>
</comment>
<dbReference type="GO" id="GO:0008934">
    <property type="term" value="F:inositol monophosphate 1-phosphatase activity"/>
    <property type="evidence" value="ECO:0007669"/>
    <property type="project" value="TreeGrafter"/>
</dbReference>
<dbReference type="GO" id="GO:0007165">
    <property type="term" value="P:signal transduction"/>
    <property type="evidence" value="ECO:0007669"/>
    <property type="project" value="TreeGrafter"/>
</dbReference>
<feature type="binding site" evidence="2">
    <location>
        <position position="86"/>
    </location>
    <ligand>
        <name>Mg(2+)</name>
        <dbReference type="ChEBI" id="CHEBI:18420"/>
        <label>1</label>
        <note>catalytic</note>
    </ligand>
</feature>
<evidence type="ECO:0000313" key="3">
    <source>
        <dbReference type="EMBL" id="TFW18121.1"/>
    </source>
</evidence>
<dbReference type="GO" id="GO:0046872">
    <property type="term" value="F:metal ion binding"/>
    <property type="evidence" value="ECO:0007669"/>
    <property type="project" value="UniProtKB-KW"/>
</dbReference>
<evidence type="ECO:0000313" key="4">
    <source>
        <dbReference type="Proteomes" id="UP000297729"/>
    </source>
</evidence>
<evidence type="ECO:0000256" key="1">
    <source>
        <dbReference type="ARBA" id="ARBA00009759"/>
    </source>
</evidence>
<dbReference type="Gene3D" id="3.30.540.10">
    <property type="entry name" value="Fructose-1,6-Bisphosphatase, subunit A, domain 1"/>
    <property type="match status" value="1"/>
</dbReference>
<dbReference type="PANTHER" id="PTHR20854">
    <property type="entry name" value="INOSITOL MONOPHOSPHATASE"/>
    <property type="match status" value="1"/>
</dbReference>
<keyword evidence="2" id="KW-0479">Metal-binding</keyword>
<gene>
    <name evidence="3" type="ORF">E4L98_19050</name>
</gene>
<dbReference type="OrthoDB" id="9785695at2"/>
<dbReference type="AlphaFoldDB" id="A0A4Y9S920"/>
<feature type="binding site" evidence="2">
    <location>
        <position position="85"/>
    </location>
    <ligand>
        <name>Mg(2+)</name>
        <dbReference type="ChEBI" id="CHEBI:18420"/>
        <label>1</label>
        <note>catalytic</note>
    </ligand>
</feature>
<reference evidence="3 4" key="1">
    <citation type="submission" date="2019-03" db="EMBL/GenBank/DDBJ databases">
        <title>Draft Genome Sequence of Duganella callidus sp. nov., a Novel Duganella Species Isolated from Cultivated Soil.</title>
        <authorList>
            <person name="Raths R."/>
            <person name="Peta V."/>
            <person name="Bucking H."/>
        </authorList>
    </citation>
    <scope>NUCLEOTIDE SEQUENCE [LARGE SCALE GENOMIC DNA]</scope>
    <source>
        <strain evidence="3 4">DN04</strain>
    </source>
</reference>
<evidence type="ECO:0000256" key="2">
    <source>
        <dbReference type="PIRSR" id="PIRSR600760-2"/>
    </source>
</evidence>
<protein>
    <submittedName>
        <fullName evidence="3">Inositol-phosphate phosphatase</fullName>
    </submittedName>
</protein>
<dbReference type="SUPFAM" id="SSF56655">
    <property type="entry name" value="Carbohydrate phosphatase"/>
    <property type="match status" value="1"/>
</dbReference>
<dbReference type="InterPro" id="IPR000760">
    <property type="entry name" value="Inositol_monophosphatase-like"/>
</dbReference>
<dbReference type="EMBL" id="SPVG01000189">
    <property type="protein sequence ID" value="TFW18121.1"/>
    <property type="molecule type" value="Genomic_DNA"/>
</dbReference>
<feature type="binding site" evidence="2">
    <location>
        <position position="83"/>
    </location>
    <ligand>
        <name>Mg(2+)</name>
        <dbReference type="ChEBI" id="CHEBI:18420"/>
        <label>1</label>
        <note>catalytic</note>
    </ligand>
</feature>
<keyword evidence="2" id="KW-0460">Magnesium</keyword>
<dbReference type="Pfam" id="PF00459">
    <property type="entry name" value="Inositol_P"/>
    <property type="match status" value="1"/>
</dbReference>
<keyword evidence="4" id="KW-1185">Reference proteome</keyword>
<sequence length="266" mass="28828">MTAIDTEEVLALLRDVGAGLCVTYWRGEPVVEADDMMAAFQRISGAANAELRNELSVMYPSIAWDDDELDETILQGGEYWVCDAIDGAVQFLRAIPNWAMSLTLMREGVPVFSAVFDAMHDEMFHAVWGRGAYHNGARMRVNARADHYHAIVASGQPPFASRNRLATQLAGASLSAMLRDVAAARNLGPTSLQLAYVACGRLDAFWQYGEDGRNCIGGALLIREAGGVVTQADGTPYRLHSGSIAAAPPAVHASMLRRLCDVAEVW</sequence>
<comment type="cofactor">
    <cofactor evidence="2">
        <name>Mg(2+)</name>
        <dbReference type="ChEBI" id="CHEBI:18420"/>
    </cofactor>
</comment>
<dbReference type="RefSeq" id="WP_135203124.1">
    <property type="nucleotide sequence ID" value="NZ_SPVG01000189.1"/>
</dbReference>
<name>A0A4Y9S920_9BURK</name>
<comment type="caution">
    <text evidence="3">The sequence shown here is derived from an EMBL/GenBank/DDBJ whole genome shotgun (WGS) entry which is preliminary data.</text>
</comment>
<dbReference type="Gene3D" id="3.40.190.80">
    <property type="match status" value="1"/>
</dbReference>
<dbReference type="PANTHER" id="PTHR20854:SF4">
    <property type="entry name" value="INOSITOL-1-MONOPHOSPHATASE-RELATED"/>
    <property type="match status" value="1"/>
</dbReference>
<dbReference type="GO" id="GO:0006020">
    <property type="term" value="P:inositol metabolic process"/>
    <property type="evidence" value="ECO:0007669"/>
    <property type="project" value="TreeGrafter"/>
</dbReference>
<dbReference type="Proteomes" id="UP000297729">
    <property type="component" value="Unassembled WGS sequence"/>
</dbReference>
<organism evidence="3 4">
    <name type="scientific">Duganella callida</name>
    <dbReference type="NCBI Taxonomy" id="2561932"/>
    <lineage>
        <taxon>Bacteria</taxon>
        <taxon>Pseudomonadati</taxon>
        <taxon>Pseudomonadota</taxon>
        <taxon>Betaproteobacteria</taxon>
        <taxon>Burkholderiales</taxon>
        <taxon>Oxalobacteraceae</taxon>
        <taxon>Telluria group</taxon>
        <taxon>Duganella</taxon>
    </lineage>
</organism>